<dbReference type="PANTHER" id="PTHR30469">
    <property type="entry name" value="MULTIDRUG RESISTANCE PROTEIN MDTA"/>
    <property type="match status" value="1"/>
</dbReference>
<dbReference type="EMBL" id="WNKT01000072">
    <property type="protein sequence ID" value="MTW23088.1"/>
    <property type="molecule type" value="Genomic_DNA"/>
</dbReference>
<name>A0A6N8EJ76_9GAMM</name>
<keyword evidence="2" id="KW-0175">Coiled coil</keyword>
<feature type="signal peptide" evidence="3">
    <location>
        <begin position="1"/>
        <end position="22"/>
    </location>
</feature>
<feature type="coiled-coil region" evidence="2">
    <location>
        <begin position="96"/>
        <end position="168"/>
    </location>
</feature>
<dbReference type="NCBIfam" id="TIGR01730">
    <property type="entry name" value="RND_mfp"/>
    <property type="match status" value="1"/>
</dbReference>
<dbReference type="GO" id="GO:0015562">
    <property type="term" value="F:efflux transmembrane transporter activity"/>
    <property type="evidence" value="ECO:0007669"/>
    <property type="project" value="TreeGrafter"/>
</dbReference>
<evidence type="ECO:0000256" key="3">
    <source>
        <dbReference type="SAM" id="SignalP"/>
    </source>
</evidence>
<accession>A0A6N8EJ76</accession>
<dbReference type="InterPro" id="IPR006143">
    <property type="entry name" value="RND_pump_MFP"/>
</dbReference>
<comment type="similarity">
    <text evidence="1">Belongs to the membrane fusion protein (MFP) (TC 8.A.1) family.</text>
</comment>
<evidence type="ECO:0000259" key="4">
    <source>
        <dbReference type="Pfam" id="PF25881"/>
    </source>
</evidence>
<organism evidence="5 6">
    <name type="scientific">Allochromatium palmeri</name>
    <dbReference type="NCBI Taxonomy" id="231048"/>
    <lineage>
        <taxon>Bacteria</taxon>
        <taxon>Pseudomonadati</taxon>
        <taxon>Pseudomonadota</taxon>
        <taxon>Gammaproteobacteria</taxon>
        <taxon>Chromatiales</taxon>
        <taxon>Chromatiaceae</taxon>
        <taxon>Allochromatium</taxon>
    </lineage>
</organism>
<dbReference type="OrthoDB" id="5730196at2"/>
<dbReference type="Gene3D" id="2.40.30.170">
    <property type="match status" value="1"/>
</dbReference>
<evidence type="ECO:0000313" key="5">
    <source>
        <dbReference type="EMBL" id="MTW23088.1"/>
    </source>
</evidence>
<dbReference type="PANTHER" id="PTHR30469:SF18">
    <property type="entry name" value="RESISTANCE-NODULATION-CELL DIVISION (RND) EFFLUX MEMBRANE FUSION PROTEIN-RELATED"/>
    <property type="match status" value="1"/>
</dbReference>
<dbReference type="Gene3D" id="2.40.420.20">
    <property type="match status" value="1"/>
</dbReference>
<dbReference type="Proteomes" id="UP000434044">
    <property type="component" value="Unassembled WGS sequence"/>
</dbReference>
<dbReference type="SUPFAM" id="SSF111369">
    <property type="entry name" value="HlyD-like secretion proteins"/>
    <property type="match status" value="1"/>
</dbReference>
<dbReference type="AlphaFoldDB" id="A0A6N8EJ76"/>
<dbReference type="Gene3D" id="2.40.50.100">
    <property type="match status" value="1"/>
</dbReference>
<evidence type="ECO:0000313" key="6">
    <source>
        <dbReference type="Proteomes" id="UP000434044"/>
    </source>
</evidence>
<gene>
    <name evidence="5" type="ORF">GJ668_18775</name>
</gene>
<sequence length="368" mass="39963">MHSMRSTLFLTLFVLTPTFVLADQAASPPSLTTAPAEFRTLPREYRLDGIVEAVKRSTVSAQTQGQIQEILYDVDDFVEKGALLARIKDTEHRTRVSQAAADLKAATARLRQTQDEHDRSAGLYRQKNVSESAMDKARAELASARAELESATARLEAAQEQLAHTEIRAPYSGIVTQRHVELGEIASPGTPIMSGISLDELRVTVDVPQSVIPAVRGDTDASQRAWVYLPDGTRVASGRLTIFPFADPGSNTFKVRVELPPGEGASDRALFPGMYVKTSFVVGEKSELTVPKSAVVQRSEVTGVYVVGEDDHIHFRQIRLGRTLADAYVVLAGLSEGEPVALDPIAAGAQLKAQTPVRHVDGEDQTHD</sequence>
<evidence type="ECO:0000256" key="1">
    <source>
        <dbReference type="ARBA" id="ARBA00009477"/>
    </source>
</evidence>
<dbReference type="GO" id="GO:1990281">
    <property type="term" value="C:efflux pump complex"/>
    <property type="evidence" value="ECO:0007669"/>
    <property type="project" value="TreeGrafter"/>
</dbReference>
<comment type="caution">
    <text evidence="5">The sequence shown here is derived from an EMBL/GenBank/DDBJ whole genome shotgun (WGS) entry which is preliminary data.</text>
</comment>
<dbReference type="Gene3D" id="1.10.287.470">
    <property type="entry name" value="Helix hairpin bin"/>
    <property type="match status" value="1"/>
</dbReference>
<protein>
    <submittedName>
        <fullName evidence="5">Efflux RND transporter periplasmic adaptor subunit</fullName>
    </submittedName>
</protein>
<reference evidence="5 6" key="1">
    <citation type="submission" date="2019-11" db="EMBL/GenBank/DDBJ databases">
        <title>Whole-genome sequence of the anaerobic purple sulfur bacterium Allochromatium palmeri DSM 15591.</title>
        <authorList>
            <person name="Kyndt J.A."/>
            <person name="Meyer T.E."/>
        </authorList>
    </citation>
    <scope>NUCLEOTIDE SEQUENCE [LARGE SCALE GENOMIC DNA]</scope>
    <source>
        <strain evidence="5 6">DSM 15591</strain>
    </source>
</reference>
<keyword evidence="3" id="KW-0732">Signal</keyword>
<dbReference type="Pfam" id="PF25881">
    <property type="entry name" value="HH_YBHG"/>
    <property type="match status" value="1"/>
</dbReference>
<proteinExistence type="inferred from homology"/>
<feature type="chain" id="PRO_5027120331" evidence="3">
    <location>
        <begin position="23"/>
        <end position="368"/>
    </location>
</feature>
<feature type="domain" description="YbhG-like alpha-helical hairpin" evidence="4">
    <location>
        <begin position="94"/>
        <end position="167"/>
    </location>
</feature>
<keyword evidence="6" id="KW-1185">Reference proteome</keyword>
<dbReference type="InterPro" id="IPR059052">
    <property type="entry name" value="HH_YbhG-like"/>
</dbReference>
<evidence type="ECO:0000256" key="2">
    <source>
        <dbReference type="SAM" id="Coils"/>
    </source>
</evidence>